<protein>
    <submittedName>
        <fullName evidence="1">Uncharacterized protein</fullName>
    </submittedName>
</protein>
<dbReference type="EMBL" id="CM034394">
    <property type="protein sequence ID" value="KAJ0179567.1"/>
    <property type="molecule type" value="Genomic_DNA"/>
</dbReference>
<gene>
    <name evidence="1" type="ORF">K1T71_005279</name>
</gene>
<evidence type="ECO:0000313" key="2">
    <source>
        <dbReference type="Proteomes" id="UP000824533"/>
    </source>
</evidence>
<proteinExistence type="predicted"/>
<reference evidence="1 2" key="1">
    <citation type="journal article" date="2021" name="Front. Genet.">
        <title>Chromosome-Level Genome Assembly Reveals Significant Gene Expansion in the Toll and IMD Signaling Pathways of Dendrolimus kikuchii.</title>
        <authorList>
            <person name="Zhou J."/>
            <person name="Wu P."/>
            <person name="Xiong Z."/>
            <person name="Liu N."/>
            <person name="Zhao N."/>
            <person name="Ji M."/>
            <person name="Qiu Y."/>
            <person name="Yang B."/>
        </authorList>
    </citation>
    <scope>NUCLEOTIDE SEQUENCE [LARGE SCALE GENOMIC DNA]</scope>
    <source>
        <strain evidence="1">Ann1</strain>
    </source>
</reference>
<keyword evidence="2" id="KW-1185">Reference proteome</keyword>
<dbReference type="Proteomes" id="UP000824533">
    <property type="component" value="Linkage Group LG08"/>
</dbReference>
<name>A0ACC1D6V7_9NEOP</name>
<evidence type="ECO:0000313" key="1">
    <source>
        <dbReference type="EMBL" id="KAJ0179567.1"/>
    </source>
</evidence>
<comment type="caution">
    <text evidence="1">The sequence shown here is derived from an EMBL/GenBank/DDBJ whole genome shotgun (WGS) entry which is preliminary data.</text>
</comment>
<accession>A0ACC1D6V7</accession>
<sequence>MVSEYSSIAHLTNSNRFKRAAWIGGIGTLSKTIFGTLDEDDAVKYDNAIQSIQNNEKSLGSLIKENILVTTSTLSKFNETLHKIKINEARLNEGIDKLSLQLKNLSFITEELKIKANINLILKSLETSVLTLSFQLEDLTNAIMFSSQNILHPAVLPPTQFYIHVLMNISNVVCYSLNNKIVFILRIPLVSPKEYSLYHNIALPTPHNIMKPNSFSFIIPSSKYIAMTKDKSEYCTLESLKECRVISAREFICDVITVYPTSANPSCESELISNVISTLPTQCQTDFIYGDLDLWKPLSNNNWIYVQSQNNKLYIECPKQKSLELNIVGTGILNIPNNCFAYCKSTKLIPKSNSIKINITETHSDFNIIDDSCCTLDKFKKRNK</sequence>
<organism evidence="1 2">
    <name type="scientific">Dendrolimus kikuchii</name>
    <dbReference type="NCBI Taxonomy" id="765133"/>
    <lineage>
        <taxon>Eukaryota</taxon>
        <taxon>Metazoa</taxon>
        <taxon>Ecdysozoa</taxon>
        <taxon>Arthropoda</taxon>
        <taxon>Hexapoda</taxon>
        <taxon>Insecta</taxon>
        <taxon>Pterygota</taxon>
        <taxon>Neoptera</taxon>
        <taxon>Endopterygota</taxon>
        <taxon>Lepidoptera</taxon>
        <taxon>Glossata</taxon>
        <taxon>Ditrysia</taxon>
        <taxon>Bombycoidea</taxon>
        <taxon>Lasiocampidae</taxon>
        <taxon>Dendrolimus</taxon>
    </lineage>
</organism>